<accession>A0ABN3HWG9</accession>
<organism evidence="1 2">
    <name type="scientific">Dactylosporangium salmoneum</name>
    <dbReference type="NCBI Taxonomy" id="53361"/>
    <lineage>
        <taxon>Bacteria</taxon>
        <taxon>Bacillati</taxon>
        <taxon>Actinomycetota</taxon>
        <taxon>Actinomycetes</taxon>
        <taxon>Micromonosporales</taxon>
        <taxon>Micromonosporaceae</taxon>
        <taxon>Dactylosporangium</taxon>
    </lineage>
</organism>
<keyword evidence="2" id="KW-1185">Reference proteome</keyword>
<gene>
    <name evidence="1" type="ORF">GCM10010170_100430</name>
</gene>
<dbReference type="Pfam" id="PF07386">
    <property type="entry name" value="DUF1499"/>
    <property type="match status" value="1"/>
</dbReference>
<dbReference type="InterPro" id="IPR010865">
    <property type="entry name" value="DUF1499"/>
</dbReference>
<evidence type="ECO:0000313" key="2">
    <source>
        <dbReference type="Proteomes" id="UP001501444"/>
    </source>
</evidence>
<dbReference type="EMBL" id="BAAARV010000117">
    <property type="protein sequence ID" value="GAA2389034.1"/>
    <property type="molecule type" value="Genomic_DNA"/>
</dbReference>
<protein>
    <recommendedName>
        <fullName evidence="3">DUF1499 domain-containing protein</fullName>
    </recommendedName>
</protein>
<proteinExistence type="predicted"/>
<comment type="caution">
    <text evidence="1">The sequence shown here is derived from an EMBL/GenBank/DDBJ whole genome shotgun (WGS) entry which is preliminary data.</text>
</comment>
<sequence length="104" mass="11365">MTRFSADVQMPIGAEVALDLLKAVLESLDRAKQATVLDERSISVRTKVSFLSWGERVTCTVVPVEGGILVRVESKSSVATTLFDYGVNRRNVQQVVRALNSVKG</sequence>
<name>A0ABN3HWG9_9ACTN</name>
<evidence type="ECO:0008006" key="3">
    <source>
        <dbReference type="Google" id="ProtNLM"/>
    </source>
</evidence>
<reference evidence="1 2" key="1">
    <citation type="journal article" date="2019" name="Int. J. Syst. Evol. Microbiol.">
        <title>The Global Catalogue of Microorganisms (GCM) 10K type strain sequencing project: providing services to taxonomists for standard genome sequencing and annotation.</title>
        <authorList>
            <consortium name="The Broad Institute Genomics Platform"/>
            <consortium name="The Broad Institute Genome Sequencing Center for Infectious Disease"/>
            <person name="Wu L."/>
            <person name="Ma J."/>
        </authorList>
    </citation>
    <scope>NUCLEOTIDE SEQUENCE [LARGE SCALE GENOMIC DNA]</scope>
    <source>
        <strain evidence="1 2">JCM 3272</strain>
    </source>
</reference>
<evidence type="ECO:0000313" key="1">
    <source>
        <dbReference type="EMBL" id="GAA2389034.1"/>
    </source>
</evidence>
<dbReference type="Proteomes" id="UP001501444">
    <property type="component" value="Unassembled WGS sequence"/>
</dbReference>